<evidence type="ECO:0008006" key="4">
    <source>
        <dbReference type="Google" id="ProtNLM"/>
    </source>
</evidence>
<dbReference type="OrthoDB" id="5544375at2759"/>
<dbReference type="STRING" id="2004952.A0A2C5ZE01"/>
<accession>A0A2C5ZE01</accession>
<organism evidence="2 3">
    <name type="scientific">Ophiocordyceps camponoti-rufipedis</name>
    <dbReference type="NCBI Taxonomy" id="2004952"/>
    <lineage>
        <taxon>Eukaryota</taxon>
        <taxon>Fungi</taxon>
        <taxon>Dikarya</taxon>
        <taxon>Ascomycota</taxon>
        <taxon>Pezizomycotina</taxon>
        <taxon>Sordariomycetes</taxon>
        <taxon>Hypocreomycetidae</taxon>
        <taxon>Hypocreales</taxon>
        <taxon>Ophiocordycipitaceae</taxon>
        <taxon>Ophiocordyceps</taxon>
    </lineage>
</organism>
<proteinExistence type="predicted"/>
<protein>
    <recommendedName>
        <fullName evidence="4">Altered inheritance of mitochondria protein 13, mitochondrial</fullName>
    </recommendedName>
</protein>
<name>A0A2C5ZE01_9HYPO</name>
<dbReference type="InterPro" id="IPR012471">
    <property type="entry name" value="DUF1690"/>
</dbReference>
<feature type="region of interest" description="Disordered" evidence="1">
    <location>
        <begin position="1"/>
        <end position="48"/>
    </location>
</feature>
<feature type="compositionally biased region" description="Polar residues" evidence="1">
    <location>
        <begin position="33"/>
        <end position="48"/>
    </location>
</feature>
<reference evidence="2 3" key="1">
    <citation type="submission" date="2017-06" db="EMBL/GenBank/DDBJ databases">
        <title>Ant-infecting Ophiocordyceps genomes reveal a high diversity of potential behavioral manipulation genes and a possible major role for enterotoxins.</title>
        <authorList>
            <person name="De Bekker C."/>
            <person name="Evans H.C."/>
            <person name="Brachmann A."/>
            <person name="Hughes D.P."/>
        </authorList>
    </citation>
    <scope>NUCLEOTIDE SEQUENCE [LARGE SCALE GENOMIC DNA]</scope>
    <source>
        <strain evidence="2 3">Map16</strain>
    </source>
</reference>
<evidence type="ECO:0000256" key="1">
    <source>
        <dbReference type="SAM" id="MobiDB-lite"/>
    </source>
</evidence>
<comment type="caution">
    <text evidence="2">The sequence shown here is derived from an EMBL/GenBank/DDBJ whole genome shotgun (WGS) entry which is preliminary data.</text>
</comment>
<dbReference type="Proteomes" id="UP000226431">
    <property type="component" value="Unassembled WGS sequence"/>
</dbReference>
<dbReference type="AlphaFoldDB" id="A0A2C5ZE01"/>
<feature type="compositionally biased region" description="Low complexity" evidence="1">
    <location>
        <begin position="18"/>
        <end position="32"/>
    </location>
</feature>
<sequence length="164" mass="18441">MGAGNSKPEDQGHQFWKSSGPPSLSLGVLDSLNSDPETNSSRAKQTELQIQARVAEELKKLAAREDEEIRRASSIVEAEAANDAKAAAGSERSAVRSEIEGLRRKLEQRKQLRNIPESVDRTRNEVVRCLRDNDRRPLDCWKEVQAFKAEVKKMEDGWVDRIVS</sequence>
<evidence type="ECO:0000313" key="3">
    <source>
        <dbReference type="Proteomes" id="UP000226431"/>
    </source>
</evidence>
<dbReference type="Pfam" id="PF07956">
    <property type="entry name" value="DUF1690"/>
    <property type="match status" value="1"/>
</dbReference>
<keyword evidence="3" id="KW-1185">Reference proteome</keyword>
<dbReference type="EMBL" id="NJES01000086">
    <property type="protein sequence ID" value="PHH78256.1"/>
    <property type="molecule type" value="Genomic_DNA"/>
</dbReference>
<evidence type="ECO:0000313" key="2">
    <source>
        <dbReference type="EMBL" id="PHH78256.1"/>
    </source>
</evidence>
<gene>
    <name evidence="2" type="ORF">CDD80_7129</name>
</gene>